<name>A0A7W9FJ01_9HYPH</name>
<evidence type="ECO:0000313" key="1">
    <source>
        <dbReference type="EMBL" id="MBB5751046.1"/>
    </source>
</evidence>
<dbReference type="EMBL" id="JACHOO010000001">
    <property type="protein sequence ID" value="MBB5751046.1"/>
    <property type="molecule type" value="Genomic_DNA"/>
</dbReference>
<comment type="caution">
    <text evidence="1">The sequence shown here is derived from an EMBL/GenBank/DDBJ whole genome shotgun (WGS) entry which is preliminary data.</text>
</comment>
<sequence length="135" mass="14627">MSAADRLGKARRVEAVQRRLRQRADHVLIQLERDEAAAAAERAAVLAVLNDECLSPVVVGFAARRLKTIDAEIVRLAGAVAAQKAKALEEAMRLERAERSTSRVAAASRAEAERRALDETLEALIARCDASFPPA</sequence>
<keyword evidence="2" id="KW-1185">Reference proteome</keyword>
<gene>
    <name evidence="1" type="ORF">GGQ63_000089</name>
</gene>
<evidence type="ECO:0000313" key="2">
    <source>
        <dbReference type="Proteomes" id="UP000523821"/>
    </source>
</evidence>
<dbReference type="RefSeq" id="WP_183851634.1">
    <property type="nucleotide sequence ID" value="NZ_JACHOO010000001.1"/>
</dbReference>
<organism evidence="1 2">
    <name type="scientific">Prosthecomicrobium pneumaticum</name>
    <dbReference type="NCBI Taxonomy" id="81895"/>
    <lineage>
        <taxon>Bacteria</taxon>
        <taxon>Pseudomonadati</taxon>
        <taxon>Pseudomonadota</taxon>
        <taxon>Alphaproteobacteria</taxon>
        <taxon>Hyphomicrobiales</taxon>
        <taxon>Kaistiaceae</taxon>
        <taxon>Prosthecomicrobium</taxon>
    </lineage>
</organism>
<reference evidence="1 2" key="1">
    <citation type="submission" date="2020-08" db="EMBL/GenBank/DDBJ databases">
        <title>Genomic Encyclopedia of Type Strains, Phase IV (KMG-IV): sequencing the most valuable type-strain genomes for metagenomic binning, comparative biology and taxonomic classification.</title>
        <authorList>
            <person name="Goeker M."/>
        </authorList>
    </citation>
    <scope>NUCLEOTIDE SEQUENCE [LARGE SCALE GENOMIC DNA]</scope>
    <source>
        <strain evidence="1 2">DSM 16268</strain>
    </source>
</reference>
<accession>A0A7W9FJ01</accession>
<dbReference type="Proteomes" id="UP000523821">
    <property type="component" value="Unassembled WGS sequence"/>
</dbReference>
<dbReference type="AlphaFoldDB" id="A0A7W9FJ01"/>
<protein>
    <submittedName>
        <fullName evidence="1">Uncharacterized protein</fullName>
    </submittedName>
</protein>
<proteinExistence type="predicted"/>